<feature type="non-terminal residue" evidence="1">
    <location>
        <position position="71"/>
    </location>
</feature>
<name>Q9J9W4_FRG3V</name>
<sequence>DPHGLTPPHRSPLSGQPLFSRFAQPHHPVSGTQECKLVVAQSPGPQLPPSPKLRFRTRDNQEVTVTAVFRI</sequence>
<protein>
    <submittedName>
        <fullName evidence="1">Uncharacterized protein</fullName>
    </submittedName>
</protein>
<accession>Q9J9W4</accession>
<reference evidence="1" key="1">
    <citation type="journal article" date="2000" name="Arch. Virol.">
        <title>Comparative studies of piscine and amphibian iridoviruses.</title>
        <authorList>
            <person name="Hyatt A.D."/>
            <person name="Gould A.R."/>
            <person name="Zupanovic Z."/>
            <person name="Cunningham A.A."/>
            <person name="Hengstberger S."/>
            <person name="Whittington R.J."/>
            <person name="Kattenbelt J."/>
            <person name="Coupar B.E."/>
        </authorList>
    </citation>
    <scope>NUCLEOTIDE SEQUENCE</scope>
</reference>
<feature type="non-terminal residue" evidence="1">
    <location>
        <position position="1"/>
    </location>
</feature>
<proteinExistence type="predicted"/>
<evidence type="ECO:0000313" key="1">
    <source>
        <dbReference type="EMBL" id="AAF64591.1"/>
    </source>
</evidence>
<dbReference type="EMBL" id="AF157680">
    <property type="protein sequence ID" value="AAF64591.1"/>
    <property type="molecule type" value="Genomic_DNA"/>
</dbReference>
<organism evidence="1">
    <name type="scientific">Tadpole edema virus</name>
    <dbReference type="NCBI Taxonomy" id="100214"/>
    <lineage>
        <taxon>Viruses</taxon>
        <taxon>Varidnaviria</taxon>
        <taxon>Bamfordvirae</taxon>
        <taxon>Nucleocytoviricota</taxon>
        <taxon>Megaviricetes</taxon>
        <taxon>Pimascovirales</taxon>
        <taxon>Pimascovirales incertae sedis</taxon>
        <taxon>Iridoviridae</taxon>
        <taxon>Alphairidovirinae</taxon>
        <taxon>Ranavirus</taxon>
        <taxon>Ranavirus rana1</taxon>
        <taxon>Frog virus 3</taxon>
    </lineage>
</organism>